<evidence type="ECO:0000256" key="4">
    <source>
        <dbReference type="ARBA" id="ARBA00011990"/>
    </source>
</evidence>
<keyword evidence="6 7" id="KW-0456">Lyase</keyword>
<evidence type="ECO:0000313" key="11">
    <source>
        <dbReference type="Proteomes" id="UP001229955"/>
    </source>
</evidence>
<dbReference type="Gene3D" id="3.40.50.720">
    <property type="entry name" value="NAD(P)-binding Rossmann-like Domain"/>
    <property type="match status" value="1"/>
</dbReference>
<dbReference type="GO" id="GO:0009225">
    <property type="term" value="P:nucleotide-sugar metabolic process"/>
    <property type="evidence" value="ECO:0007669"/>
    <property type="project" value="InterPro"/>
</dbReference>
<evidence type="ECO:0000256" key="2">
    <source>
        <dbReference type="ARBA" id="ARBA00001911"/>
    </source>
</evidence>
<comment type="cofactor">
    <cofactor evidence="2 7">
        <name>NAD(+)</name>
        <dbReference type="ChEBI" id="CHEBI:57540"/>
    </cofactor>
</comment>
<comment type="catalytic activity">
    <reaction evidence="1 7">
        <text>dTDP-alpha-D-glucose = dTDP-4-dehydro-6-deoxy-alpha-D-glucose + H2O</text>
        <dbReference type="Rhea" id="RHEA:17221"/>
        <dbReference type="ChEBI" id="CHEBI:15377"/>
        <dbReference type="ChEBI" id="CHEBI:57477"/>
        <dbReference type="ChEBI" id="CHEBI:57649"/>
        <dbReference type="EC" id="4.2.1.46"/>
    </reaction>
</comment>
<accession>A0AA49Q4I0</accession>
<dbReference type="EMBL" id="CP130612">
    <property type="protein sequence ID" value="WKW11774.1"/>
    <property type="molecule type" value="Genomic_DNA"/>
</dbReference>
<keyword evidence="11" id="KW-1185">Reference proteome</keyword>
<dbReference type="NCBIfam" id="TIGR01181">
    <property type="entry name" value="dTDP_gluc_dehyt"/>
    <property type="match status" value="1"/>
</dbReference>
<keyword evidence="5" id="KW-0520">NAD</keyword>
<dbReference type="CDD" id="cd05246">
    <property type="entry name" value="dTDP_GD_SDR_e"/>
    <property type="match status" value="1"/>
</dbReference>
<proteinExistence type="inferred from homology"/>
<dbReference type="InterPro" id="IPR020904">
    <property type="entry name" value="Sc_DH/Rdtase_CS"/>
</dbReference>
<dbReference type="InterPro" id="IPR036291">
    <property type="entry name" value="NAD(P)-bd_dom_sf"/>
</dbReference>
<gene>
    <name evidence="10" type="primary">rfbB</name>
    <name evidence="9" type="ORF">Strain138_001037</name>
    <name evidence="10" type="ORF">Strain318_001037</name>
</gene>
<comment type="similarity">
    <text evidence="3 7">Belongs to the NAD(P)-dependent epimerase/dehydratase family. dTDP-glucose dehydratase subfamily.</text>
</comment>
<evidence type="ECO:0000313" key="10">
    <source>
        <dbReference type="EMBL" id="WKW14684.1"/>
    </source>
</evidence>
<evidence type="ECO:0000256" key="1">
    <source>
        <dbReference type="ARBA" id="ARBA00001539"/>
    </source>
</evidence>
<dbReference type="SUPFAM" id="SSF51735">
    <property type="entry name" value="NAD(P)-binding Rossmann-fold domains"/>
    <property type="match status" value="1"/>
</dbReference>
<evidence type="ECO:0000256" key="5">
    <source>
        <dbReference type="ARBA" id="ARBA00023027"/>
    </source>
</evidence>
<dbReference type="PANTHER" id="PTHR43000">
    <property type="entry name" value="DTDP-D-GLUCOSE 4,6-DEHYDRATASE-RELATED"/>
    <property type="match status" value="1"/>
</dbReference>
<evidence type="ECO:0000259" key="8">
    <source>
        <dbReference type="Pfam" id="PF16363"/>
    </source>
</evidence>
<dbReference type="InterPro" id="IPR016040">
    <property type="entry name" value="NAD(P)-bd_dom"/>
</dbReference>
<evidence type="ECO:0000313" key="9">
    <source>
        <dbReference type="EMBL" id="WKW11774.1"/>
    </source>
</evidence>
<evidence type="ECO:0000256" key="7">
    <source>
        <dbReference type="RuleBase" id="RU004473"/>
    </source>
</evidence>
<accession>A0AA49Q7H0</accession>
<dbReference type="GO" id="GO:0008460">
    <property type="term" value="F:dTDP-glucose 4,6-dehydratase activity"/>
    <property type="evidence" value="ECO:0007669"/>
    <property type="project" value="UniProtKB-EC"/>
</dbReference>
<dbReference type="InterPro" id="IPR005888">
    <property type="entry name" value="dTDP_Gluc_deHydtase"/>
</dbReference>
<evidence type="ECO:0000256" key="6">
    <source>
        <dbReference type="ARBA" id="ARBA00023239"/>
    </source>
</evidence>
<dbReference type="Proteomes" id="UP001229955">
    <property type="component" value="Chromosome"/>
</dbReference>
<dbReference type="KEGG" id="pspc:Strain318_001037"/>
<reference evidence="10" key="1">
    <citation type="submission" date="2023-07" db="EMBL/GenBank/DDBJ databases">
        <authorList>
            <person name="Haufschild T."/>
            <person name="Kallscheuer N."/>
            <person name="Hammer J."/>
            <person name="Kohn T."/>
            <person name="Kabuu M."/>
            <person name="Jogler M."/>
            <person name="Wohfarth N."/>
            <person name="Heuer A."/>
            <person name="Rohde M."/>
            <person name="van Teeseling M.C.F."/>
            <person name="Jogler C."/>
        </authorList>
    </citation>
    <scope>NUCLEOTIDE SEQUENCE</scope>
    <source>
        <strain evidence="9">Strain 138</strain>
        <strain evidence="10">Strain 318</strain>
    </source>
</reference>
<sequence length="372" mass="40456">MSGVDQLAGHEPGRYTPKVILVTGAAGFIGANAVAWLLREHPDVQVVAYDAMTYAAHPQSLAMASRGAAARFFFVRGDVRDGDVFATVLDGAARDAQGRPIPAADTVWHLAAESHVDRSILGPGVFVDTNVIGTQRVLDAVRSARDAGRAVRLVHISTDEVYGSLGPGDAAFTEAHPLLPSSPYAASKAASDLLVQAWARTYGLDAVITRCSNNYGPFQFPEKLIPLMIVRAMAQQPLPVYGDGQQVRDWLYVEDHVSALWTVTRSGVAGGRVFNIGAHGERANLDVVRGILHALDRPESLIQHVQDRPAHDRRYAMDATALREATGWEARVPFQHGLEATIRWYRENAAWWKAVLPESQKAAEALYLKGAR</sequence>
<dbReference type="EC" id="4.2.1.46" evidence="4 7"/>
<dbReference type="EMBL" id="CP130613">
    <property type="protein sequence ID" value="WKW14684.1"/>
    <property type="molecule type" value="Genomic_DNA"/>
</dbReference>
<name>A0AA49Q7H0_9BACT</name>
<dbReference type="Gene3D" id="3.90.25.10">
    <property type="entry name" value="UDP-galactose 4-epimerase, domain 1"/>
    <property type="match status" value="1"/>
</dbReference>
<dbReference type="PROSITE" id="PS00061">
    <property type="entry name" value="ADH_SHORT"/>
    <property type="match status" value="1"/>
</dbReference>
<dbReference type="RefSeq" id="WP_367887462.1">
    <property type="nucleotide sequence ID" value="NZ_CP130612.1"/>
</dbReference>
<dbReference type="AlphaFoldDB" id="A0AA49Q7H0"/>
<evidence type="ECO:0000256" key="3">
    <source>
        <dbReference type="ARBA" id="ARBA00008178"/>
    </source>
</evidence>
<organism evidence="10 11">
    <name type="scientific">Pseudogemmatithrix spongiicola</name>
    <dbReference type="NCBI Taxonomy" id="3062599"/>
    <lineage>
        <taxon>Bacteria</taxon>
        <taxon>Pseudomonadati</taxon>
        <taxon>Gemmatimonadota</taxon>
        <taxon>Gemmatimonadia</taxon>
        <taxon>Gemmatimonadales</taxon>
        <taxon>Gemmatimonadaceae</taxon>
        <taxon>Pseudogemmatithrix</taxon>
    </lineage>
</organism>
<dbReference type="Pfam" id="PF16363">
    <property type="entry name" value="GDP_Man_Dehyd"/>
    <property type="match status" value="1"/>
</dbReference>
<protein>
    <recommendedName>
        <fullName evidence="4 7">dTDP-glucose 4,6-dehydratase</fullName>
        <ecNumber evidence="4 7">4.2.1.46</ecNumber>
    </recommendedName>
</protein>
<feature type="domain" description="NAD(P)-binding" evidence="8">
    <location>
        <begin position="21"/>
        <end position="340"/>
    </location>
</feature>